<evidence type="ECO:0000256" key="1">
    <source>
        <dbReference type="ARBA" id="ARBA00007355"/>
    </source>
</evidence>
<dbReference type="InterPro" id="IPR007763">
    <property type="entry name" value="NDUFA12"/>
</dbReference>
<comment type="subcellular location">
    <subcellularLocation>
        <location evidence="2">Mitochondrion inner membrane</location>
        <topology evidence="2">Peripheral membrane protein</topology>
        <orientation evidence="2">Matrix side</orientation>
    </subcellularLocation>
</comment>
<keyword evidence="2" id="KW-0813">Transport</keyword>
<comment type="caution">
    <text evidence="3">The sequence shown here is derived from an EMBL/GenBank/DDBJ whole genome shotgun (WGS) entry which is preliminary data.</text>
</comment>
<comment type="similarity">
    <text evidence="1 2">Belongs to the complex I NDUFA12 subunit family.</text>
</comment>
<comment type="function">
    <text evidence="2">Accessory subunit of the mitochondrial membrane respiratory chain NADH dehydrogenase (Complex I), that is believed not to be involved in catalysis. Complex I functions in the transfer of electrons from NADH to the respiratory chain. The immediate electron acceptor for the enzyme is believed to be ubiquinone.</text>
</comment>
<protein>
    <recommendedName>
        <fullName evidence="2">NADH dehydrogenase [ubiquinone] 1 alpha subcomplex subunit</fullName>
    </recommendedName>
</protein>
<gene>
    <name evidence="3" type="ORF">FFLO_02307</name>
</gene>
<keyword evidence="2" id="KW-0249">Electron transport</keyword>
<dbReference type="PANTHER" id="PTHR12910">
    <property type="entry name" value="NADH-UBIQUINONE OXIDOREDUCTASE SUBUNIT B17.2"/>
    <property type="match status" value="1"/>
</dbReference>
<dbReference type="PANTHER" id="PTHR12910:SF2">
    <property type="entry name" value="NADH DEHYDROGENASE [UBIQUINONE] 1 ALPHA SUBCOMPLEX SUBUNIT 12"/>
    <property type="match status" value="1"/>
</dbReference>
<keyword evidence="2" id="KW-0472">Membrane</keyword>
<keyword evidence="2" id="KW-0999">Mitochondrion inner membrane</keyword>
<evidence type="ECO:0000313" key="4">
    <source>
        <dbReference type="Proteomes" id="UP000812966"/>
    </source>
</evidence>
<dbReference type="Pfam" id="PF05071">
    <property type="entry name" value="NDUFA12"/>
    <property type="match status" value="1"/>
</dbReference>
<dbReference type="GO" id="GO:0045271">
    <property type="term" value="C:respiratory chain complex I"/>
    <property type="evidence" value="ECO:0007669"/>
    <property type="project" value="InterPro"/>
</dbReference>
<proteinExistence type="inferred from homology"/>
<evidence type="ECO:0000313" key="3">
    <source>
        <dbReference type="EMBL" id="KAG7562221.1"/>
    </source>
</evidence>
<accession>A0A8K0JN46</accession>
<reference evidence="3" key="1">
    <citation type="submission" date="2020-04" db="EMBL/GenBank/DDBJ databases">
        <title>Analysis of mating type loci in Filobasidium floriforme.</title>
        <authorList>
            <person name="Nowrousian M."/>
        </authorList>
    </citation>
    <scope>NUCLEOTIDE SEQUENCE</scope>
    <source>
        <strain evidence="3">CBS 6242</strain>
    </source>
</reference>
<dbReference type="GO" id="GO:0006979">
    <property type="term" value="P:response to oxidative stress"/>
    <property type="evidence" value="ECO:0007669"/>
    <property type="project" value="TreeGrafter"/>
</dbReference>
<dbReference type="GO" id="GO:0005743">
    <property type="term" value="C:mitochondrial inner membrane"/>
    <property type="evidence" value="ECO:0007669"/>
    <property type="project" value="UniProtKB-SubCell"/>
</dbReference>
<dbReference type="AlphaFoldDB" id="A0A8K0JN46"/>
<keyword evidence="2" id="KW-0496">Mitochondrion</keyword>
<name>A0A8K0JN46_9TREE</name>
<evidence type="ECO:0000256" key="2">
    <source>
        <dbReference type="RuleBase" id="RU363103"/>
    </source>
</evidence>
<dbReference type="EMBL" id="JABELV010000036">
    <property type="protein sequence ID" value="KAG7562221.1"/>
    <property type="molecule type" value="Genomic_DNA"/>
</dbReference>
<dbReference type="Proteomes" id="UP000812966">
    <property type="component" value="Unassembled WGS sequence"/>
</dbReference>
<sequence length="142" mass="16634">MVSILRVLKNIRQGGIKQWWRNMQYIGDAKHGRLVGTDSLGNKYFENYNPYEEVPGRQRWVDYSQDDFNASHIYSEWHAWLHHIRTEAPTDEAMKKYTPNWKAPYCENITGTRGRSITYSTTAPKIRAWEPVVKKREGSVSA</sequence>
<organism evidence="3 4">
    <name type="scientific">Filobasidium floriforme</name>
    <dbReference type="NCBI Taxonomy" id="5210"/>
    <lineage>
        <taxon>Eukaryota</taxon>
        <taxon>Fungi</taxon>
        <taxon>Dikarya</taxon>
        <taxon>Basidiomycota</taxon>
        <taxon>Agaricomycotina</taxon>
        <taxon>Tremellomycetes</taxon>
        <taxon>Filobasidiales</taxon>
        <taxon>Filobasidiaceae</taxon>
        <taxon>Filobasidium</taxon>
    </lineage>
</organism>
<keyword evidence="2" id="KW-0679">Respiratory chain</keyword>
<keyword evidence="4" id="KW-1185">Reference proteome</keyword>